<protein>
    <submittedName>
        <fullName evidence="2">O-antigen ligase family protein</fullName>
    </submittedName>
</protein>
<gene>
    <name evidence="2" type="ORF">ACFQ1X_10575</name>
</gene>
<keyword evidence="2" id="KW-0436">Ligase</keyword>
<keyword evidence="1" id="KW-1133">Transmembrane helix</keyword>
<dbReference type="Pfam" id="PF13425">
    <property type="entry name" value="O-antigen_lig"/>
    <property type="match status" value="1"/>
</dbReference>
<reference evidence="3" key="1">
    <citation type="journal article" date="2019" name="Int. J. Syst. Evol. Microbiol.">
        <title>The Global Catalogue of Microorganisms (GCM) 10K type strain sequencing project: providing services to taxonomists for standard genome sequencing and annotation.</title>
        <authorList>
            <consortium name="The Broad Institute Genomics Platform"/>
            <consortium name="The Broad Institute Genome Sequencing Center for Infectious Disease"/>
            <person name="Wu L."/>
            <person name="Ma J."/>
        </authorList>
    </citation>
    <scope>NUCLEOTIDE SEQUENCE [LARGE SCALE GENOMIC DNA]</scope>
    <source>
        <strain evidence="3">CCUG 56756</strain>
    </source>
</reference>
<keyword evidence="3" id="KW-1185">Reference proteome</keyword>
<sequence length="456" mass="51970">MKRNIWIYFILLQPFLDVATNFILKNFDFPITIGVVVRMVFLAIALFFAINYFIQHKEKKLLLLNIAVYVFLALNFIVNFIWKNNFSFMAEAEFLAKTAYPIQLFFVFYILIKNNWLTRDKIVQLLTINLLAVSAFIIIPTAFNISFESYNEFYEGTIGWFNAANEIGAIVAFLVPIAIWGMYKKKTGWLGIVTVLAAVCAAYLIGTKVSLGSIIVVLLIFSAYILTKNRFRLNAPFFVVFLPLVLLLVTISQAPAVQNIENVREDVEAREVRFENRETMYDTEQVQQMEEFERLKEISHPVITSIVSSRDLFVIQHYEAYVESAPARMAFGLGYAANYEDEPKITEMDFFDYFFSFGIIGLLLTIVVLFKPAVTIAQAIWNRIIARKENSFMYSILLSIVLILGISFIAGHVIFAPGVSIYLVIGIALLAVLAEREENDDGFEEDETGSKASRNV</sequence>
<dbReference type="PANTHER" id="PTHR37422">
    <property type="entry name" value="TEICHURONIC ACID BIOSYNTHESIS PROTEIN TUAE"/>
    <property type="match status" value="1"/>
</dbReference>
<dbReference type="RefSeq" id="WP_144840850.1">
    <property type="nucleotide sequence ID" value="NZ_JBHTKI010000014.1"/>
</dbReference>
<dbReference type="InterPro" id="IPR051533">
    <property type="entry name" value="WaaL-like"/>
</dbReference>
<feature type="transmembrane region" description="Helical" evidence="1">
    <location>
        <begin position="415"/>
        <end position="434"/>
    </location>
</feature>
<accession>A0ABW3LDB7</accession>
<dbReference type="EMBL" id="JBHTKI010000014">
    <property type="protein sequence ID" value="MFD1031874.1"/>
    <property type="molecule type" value="Genomic_DNA"/>
</dbReference>
<feature type="transmembrane region" description="Helical" evidence="1">
    <location>
        <begin position="61"/>
        <end position="82"/>
    </location>
</feature>
<dbReference type="PANTHER" id="PTHR37422:SF17">
    <property type="entry name" value="O-ANTIGEN LIGASE"/>
    <property type="match status" value="1"/>
</dbReference>
<dbReference type="GO" id="GO:0016874">
    <property type="term" value="F:ligase activity"/>
    <property type="evidence" value="ECO:0007669"/>
    <property type="project" value="UniProtKB-KW"/>
</dbReference>
<feature type="transmembrane region" description="Helical" evidence="1">
    <location>
        <begin position="30"/>
        <end position="54"/>
    </location>
</feature>
<organism evidence="2 3">
    <name type="scientific">Metaplanococcus flavidus</name>
    <dbReference type="NCBI Taxonomy" id="569883"/>
    <lineage>
        <taxon>Bacteria</taxon>
        <taxon>Bacillati</taxon>
        <taxon>Bacillota</taxon>
        <taxon>Bacilli</taxon>
        <taxon>Bacillales</taxon>
        <taxon>Caryophanaceae</taxon>
        <taxon>Metaplanococcus</taxon>
    </lineage>
</organism>
<feature type="transmembrane region" description="Helical" evidence="1">
    <location>
        <begin position="5"/>
        <end position="24"/>
    </location>
</feature>
<feature type="transmembrane region" description="Helical" evidence="1">
    <location>
        <begin position="211"/>
        <end position="227"/>
    </location>
</feature>
<feature type="transmembrane region" description="Helical" evidence="1">
    <location>
        <begin position="234"/>
        <end position="254"/>
    </location>
</feature>
<dbReference type="InterPro" id="IPR049504">
    <property type="entry name" value="O-antigen_lig"/>
</dbReference>
<feature type="transmembrane region" description="Helical" evidence="1">
    <location>
        <begin position="159"/>
        <end position="180"/>
    </location>
</feature>
<feature type="transmembrane region" description="Helical" evidence="1">
    <location>
        <begin position="350"/>
        <end position="370"/>
    </location>
</feature>
<evidence type="ECO:0000313" key="3">
    <source>
        <dbReference type="Proteomes" id="UP001597109"/>
    </source>
</evidence>
<evidence type="ECO:0000313" key="2">
    <source>
        <dbReference type="EMBL" id="MFD1031874.1"/>
    </source>
</evidence>
<feature type="transmembrane region" description="Helical" evidence="1">
    <location>
        <begin position="94"/>
        <end position="112"/>
    </location>
</feature>
<keyword evidence="1" id="KW-0472">Membrane</keyword>
<keyword evidence="1" id="KW-0812">Transmembrane</keyword>
<feature type="transmembrane region" description="Helical" evidence="1">
    <location>
        <begin position="187"/>
        <end position="205"/>
    </location>
</feature>
<feature type="transmembrane region" description="Helical" evidence="1">
    <location>
        <begin position="124"/>
        <end position="147"/>
    </location>
</feature>
<evidence type="ECO:0000256" key="1">
    <source>
        <dbReference type="SAM" id="Phobius"/>
    </source>
</evidence>
<name>A0ABW3LDB7_9BACL</name>
<dbReference type="Proteomes" id="UP001597109">
    <property type="component" value="Unassembled WGS sequence"/>
</dbReference>
<comment type="caution">
    <text evidence="2">The sequence shown here is derived from an EMBL/GenBank/DDBJ whole genome shotgun (WGS) entry which is preliminary data.</text>
</comment>
<proteinExistence type="predicted"/>
<feature type="transmembrane region" description="Helical" evidence="1">
    <location>
        <begin position="391"/>
        <end position="409"/>
    </location>
</feature>